<accession>A0A4C1URF6</accession>
<protein>
    <submittedName>
        <fullName evidence="1">Uncharacterized protein</fullName>
    </submittedName>
</protein>
<sequence>MDVAFTCYLTSNLFLGQPKVTAVHSRCVKTLNDLSGRARRHLTTVIFLGGASIIRTSLNRTTAYPNSSSGGSTPPDPRCSFRALVAFAFACYCTHFIYPTAEPYVYPSIFLFYIEVKTLDLKPPRWSSAGWILLTTVVTNAADSGRA</sequence>
<organism evidence="1 2">
    <name type="scientific">Eumeta variegata</name>
    <name type="common">Bagworm moth</name>
    <name type="synonym">Eumeta japonica</name>
    <dbReference type="NCBI Taxonomy" id="151549"/>
    <lineage>
        <taxon>Eukaryota</taxon>
        <taxon>Metazoa</taxon>
        <taxon>Ecdysozoa</taxon>
        <taxon>Arthropoda</taxon>
        <taxon>Hexapoda</taxon>
        <taxon>Insecta</taxon>
        <taxon>Pterygota</taxon>
        <taxon>Neoptera</taxon>
        <taxon>Endopterygota</taxon>
        <taxon>Lepidoptera</taxon>
        <taxon>Glossata</taxon>
        <taxon>Ditrysia</taxon>
        <taxon>Tineoidea</taxon>
        <taxon>Psychidae</taxon>
        <taxon>Oiketicinae</taxon>
        <taxon>Eumeta</taxon>
    </lineage>
</organism>
<reference evidence="1 2" key="1">
    <citation type="journal article" date="2019" name="Commun. Biol.">
        <title>The bagworm genome reveals a unique fibroin gene that provides high tensile strength.</title>
        <authorList>
            <person name="Kono N."/>
            <person name="Nakamura H."/>
            <person name="Ohtoshi R."/>
            <person name="Tomita M."/>
            <person name="Numata K."/>
            <person name="Arakawa K."/>
        </authorList>
    </citation>
    <scope>NUCLEOTIDE SEQUENCE [LARGE SCALE GENOMIC DNA]</scope>
</reference>
<dbReference type="AlphaFoldDB" id="A0A4C1URF6"/>
<evidence type="ECO:0000313" key="2">
    <source>
        <dbReference type="Proteomes" id="UP000299102"/>
    </source>
</evidence>
<gene>
    <name evidence="1" type="ORF">EVAR_93543_1</name>
</gene>
<dbReference type="EMBL" id="BGZK01000213">
    <property type="protein sequence ID" value="GBP28899.1"/>
    <property type="molecule type" value="Genomic_DNA"/>
</dbReference>
<evidence type="ECO:0000313" key="1">
    <source>
        <dbReference type="EMBL" id="GBP28899.1"/>
    </source>
</evidence>
<dbReference type="Proteomes" id="UP000299102">
    <property type="component" value="Unassembled WGS sequence"/>
</dbReference>
<comment type="caution">
    <text evidence="1">The sequence shown here is derived from an EMBL/GenBank/DDBJ whole genome shotgun (WGS) entry which is preliminary data.</text>
</comment>
<name>A0A4C1URF6_EUMVA</name>
<keyword evidence="2" id="KW-1185">Reference proteome</keyword>
<proteinExistence type="predicted"/>